<accession>A0A7X6DMF4</accession>
<evidence type="ECO:0008006" key="3">
    <source>
        <dbReference type="Google" id="ProtNLM"/>
    </source>
</evidence>
<dbReference type="Pfam" id="PF13510">
    <property type="entry name" value="Fer2_4"/>
    <property type="match status" value="1"/>
</dbReference>
<evidence type="ECO:0000313" key="1">
    <source>
        <dbReference type="EMBL" id="NKE69928.1"/>
    </source>
</evidence>
<organism evidence="1 2">
    <name type="scientific">Candidatus Manganitrophus noduliformans</name>
    <dbReference type="NCBI Taxonomy" id="2606439"/>
    <lineage>
        <taxon>Bacteria</taxon>
        <taxon>Pseudomonadati</taxon>
        <taxon>Nitrospirota</taxon>
        <taxon>Nitrospiria</taxon>
        <taxon>Candidatus Troglogloeales</taxon>
        <taxon>Candidatus Manganitrophaceae</taxon>
        <taxon>Candidatus Manganitrophus</taxon>
    </lineage>
</organism>
<dbReference type="EMBL" id="VTOW01000001">
    <property type="protein sequence ID" value="NKE69928.1"/>
    <property type="molecule type" value="Genomic_DNA"/>
</dbReference>
<dbReference type="InterPro" id="IPR036010">
    <property type="entry name" value="2Fe-2S_ferredoxin-like_sf"/>
</dbReference>
<reference evidence="1 2" key="1">
    <citation type="journal article" date="2020" name="Nature">
        <title>Bacterial chemolithoautotrophy via manganese oxidation.</title>
        <authorList>
            <person name="Yu H."/>
            <person name="Leadbetter J.R."/>
        </authorList>
    </citation>
    <scope>NUCLEOTIDE SEQUENCE [LARGE SCALE GENOMIC DNA]</scope>
    <source>
        <strain evidence="1 2">Mn-1</strain>
    </source>
</reference>
<dbReference type="AlphaFoldDB" id="A0A7X6DMF4"/>
<keyword evidence="2" id="KW-1185">Reference proteome</keyword>
<name>A0A7X6DMF4_9BACT</name>
<comment type="caution">
    <text evidence="1">The sequence shown here is derived from an EMBL/GenBank/DDBJ whole genome shotgun (WGS) entry which is preliminary data.</text>
</comment>
<proteinExistence type="predicted"/>
<sequence length="125" mass="14374">MRDFSLLQAGGRREKALSLYFLSFYDRLEERMEPTPSPQSGPVTLQITLQGKVCHVQEDNLIWIFQEMGLIRFSNKFCWNGECKNCTVSFKLGPEGETVTERACRTPAQEGMIITEMPSPFYKKL</sequence>
<evidence type="ECO:0000313" key="2">
    <source>
        <dbReference type="Proteomes" id="UP000534783"/>
    </source>
</evidence>
<dbReference type="SUPFAM" id="SSF54292">
    <property type="entry name" value="2Fe-2S ferredoxin-like"/>
    <property type="match status" value="1"/>
</dbReference>
<protein>
    <recommendedName>
        <fullName evidence="3">2Fe-2S ferredoxin-type domain-containing protein</fullName>
    </recommendedName>
</protein>
<dbReference type="GO" id="GO:0051536">
    <property type="term" value="F:iron-sulfur cluster binding"/>
    <property type="evidence" value="ECO:0007669"/>
    <property type="project" value="InterPro"/>
</dbReference>
<dbReference type="Proteomes" id="UP000534783">
    <property type="component" value="Unassembled WGS sequence"/>
</dbReference>
<gene>
    <name evidence="1" type="ORF">MNODULE_04110</name>
</gene>